<accession>A0A6I6MH79</accession>
<dbReference type="SUPFAM" id="SSF53335">
    <property type="entry name" value="S-adenosyl-L-methionine-dependent methyltransferases"/>
    <property type="match status" value="1"/>
</dbReference>
<reference evidence="4" key="1">
    <citation type="submission" date="2019-12" db="EMBL/GenBank/DDBJ databases">
        <title>Complete genome of Terracaulis silvestris 0127_4.</title>
        <authorList>
            <person name="Vieira S."/>
            <person name="Riedel T."/>
            <person name="Sproer C."/>
            <person name="Pascual J."/>
            <person name="Boedeker C."/>
            <person name="Overmann J."/>
        </authorList>
    </citation>
    <scope>NUCLEOTIDE SEQUENCE [LARGE SCALE GENOMIC DNA]</scope>
    <source>
        <strain evidence="4">0127_4</strain>
    </source>
</reference>
<dbReference type="GO" id="GO:0035243">
    <property type="term" value="F:protein-arginine omega-N symmetric methyltransferase activity"/>
    <property type="evidence" value="ECO:0007669"/>
    <property type="project" value="TreeGrafter"/>
</dbReference>
<dbReference type="Gene3D" id="3.40.50.12710">
    <property type="match status" value="1"/>
</dbReference>
<dbReference type="RefSeq" id="WP_158765135.1">
    <property type="nucleotide sequence ID" value="NZ_CP047045.1"/>
</dbReference>
<sequence length="347" mass="37846">MSLRERLVEHIRENGPMTVAEFMAACLYDPEDGYYATRPQIGGASADFLTAPEASQMFGELIGLWCAHEWDAFGKPAFNFIEIGPGRGVLMQDMLRATRGIPGFGENSNIVLVETSAPLRDEQAERVPDAEWTVRLDDAPPGPSLIVANEFLDCLPVRQFVRGEEGWHEKLVGADEVGALIFGLSAPIGAEETEDEIGAVREIAPALEAVVYELERRLHEAPGRALFIDYGYVRPEGADTLQALKNHKKVDVLDAPGEADLTAHVDFGRLATLAENAGLAVHGPIAQGQFLRTLGLEVRADALAQANPQHSERLRREVHRLTHVEQMGALFKVICISSPNLPAPAGF</sequence>
<gene>
    <name evidence="3" type="ORF">DSM104635_00991</name>
</gene>
<dbReference type="InterPro" id="IPR003788">
    <property type="entry name" value="NDUFAF7"/>
</dbReference>
<evidence type="ECO:0000313" key="4">
    <source>
        <dbReference type="Proteomes" id="UP000431269"/>
    </source>
</evidence>
<dbReference type="KEGG" id="tsv:DSM104635_00991"/>
<dbReference type="Proteomes" id="UP000431269">
    <property type="component" value="Chromosome"/>
</dbReference>
<proteinExistence type="predicted"/>
<dbReference type="AlphaFoldDB" id="A0A6I6MH79"/>
<protein>
    <submittedName>
        <fullName evidence="3">Uncharacterized protein</fullName>
    </submittedName>
</protein>
<dbReference type="GO" id="GO:0032259">
    <property type="term" value="P:methylation"/>
    <property type="evidence" value="ECO:0007669"/>
    <property type="project" value="UniProtKB-KW"/>
</dbReference>
<name>A0A6I6MH79_9CAUL</name>
<evidence type="ECO:0000256" key="2">
    <source>
        <dbReference type="ARBA" id="ARBA00022679"/>
    </source>
</evidence>
<dbReference type="EMBL" id="CP047045">
    <property type="protein sequence ID" value="QGZ94175.1"/>
    <property type="molecule type" value="Genomic_DNA"/>
</dbReference>
<dbReference type="InterPro" id="IPR029063">
    <property type="entry name" value="SAM-dependent_MTases_sf"/>
</dbReference>
<dbReference type="PANTHER" id="PTHR12049">
    <property type="entry name" value="PROTEIN ARGININE METHYLTRANSFERASE NDUFAF7, MITOCHONDRIAL"/>
    <property type="match status" value="1"/>
</dbReference>
<dbReference type="InterPro" id="IPR038375">
    <property type="entry name" value="NDUFAF7_sf"/>
</dbReference>
<keyword evidence="1" id="KW-0489">Methyltransferase</keyword>
<keyword evidence="4" id="KW-1185">Reference proteome</keyword>
<organism evidence="3 4">
    <name type="scientific">Terricaulis silvestris</name>
    <dbReference type="NCBI Taxonomy" id="2686094"/>
    <lineage>
        <taxon>Bacteria</taxon>
        <taxon>Pseudomonadati</taxon>
        <taxon>Pseudomonadota</taxon>
        <taxon>Alphaproteobacteria</taxon>
        <taxon>Caulobacterales</taxon>
        <taxon>Caulobacteraceae</taxon>
        <taxon>Terricaulis</taxon>
    </lineage>
</organism>
<keyword evidence="2" id="KW-0808">Transferase</keyword>
<dbReference type="PANTHER" id="PTHR12049:SF7">
    <property type="entry name" value="PROTEIN ARGININE METHYLTRANSFERASE NDUFAF7, MITOCHONDRIAL"/>
    <property type="match status" value="1"/>
</dbReference>
<evidence type="ECO:0000313" key="3">
    <source>
        <dbReference type="EMBL" id="QGZ94175.1"/>
    </source>
</evidence>
<evidence type="ECO:0000256" key="1">
    <source>
        <dbReference type="ARBA" id="ARBA00022603"/>
    </source>
</evidence>
<dbReference type="Pfam" id="PF02636">
    <property type="entry name" value="Methyltransf_28"/>
    <property type="match status" value="1"/>
</dbReference>